<name>A0AAD4M0Y1_9AGAM</name>
<organism evidence="1 2">
    <name type="scientific">Multifurca ochricompacta</name>
    <dbReference type="NCBI Taxonomy" id="376703"/>
    <lineage>
        <taxon>Eukaryota</taxon>
        <taxon>Fungi</taxon>
        <taxon>Dikarya</taxon>
        <taxon>Basidiomycota</taxon>
        <taxon>Agaricomycotina</taxon>
        <taxon>Agaricomycetes</taxon>
        <taxon>Russulales</taxon>
        <taxon>Russulaceae</taxon>
        <taxon>Multifurca</taxon>
    </lineage>
</organism>
<protein>
    <submittedName>
        <fullName evidence="1">Uncharacterized protein</fullName>
    </submittedName>
</protein>
<proteinExistence type="predicted"/>
<sequence>MKLTALVSADLTHVPLPWLHLMRTFPSQVHWGFYNGIHSDGAPVSADVTPLLDWIRRYFDGQLQSRHTSVQERWQGATPVVITDRYPSSSTISLVHLVVTMSRY</sequence>
<dbReference type="Proteomes" id="UP001203297">
    <property type="component" value="Unassembled WGS sequence"/>
</dbReference>
<evidence type="ECO:0000313" key="1">
    <source>
        <dbReference type="EMBL" id="KAI0297809.1"/>
    </source>
</evidence>
<keyword evidence="2" id="KW-1185">Reference proteome</keyword>
<gene>
    <name evidence="1" type="ORF">B0F90DRAFT_871104</name>
</gene>
<reference evidence="1" key="1">
    <citation type="journal article" date="2022" name="New Phytol.">
        <title>Evolutionary transition to the ectomycorrhizal habit in the genomes of a hyperdiverse lineage of mushroom-forming fungi.</title>
        <authorList>
            <person name="Looney B."/>
            <person name="Miyauchi S."/>
            <person name="Morin E."/>
            <person name="Drula E."/>
            <person name="Courty P.E."/>
            <person name="Kohler A."/>
            <person name="Kuo A."/>
            <person name="LaButti K."/>
            <person name="Pangilinan J."/>
            <person name="Lipzen A."/>
            <person name="Riley R."/>
            <person name="Andreopoulos W."/>
            <person name="He G."/>
            <person name="Johnson J."/>
            <person name="Nolan M."/>
            <person name="Tritt A."/>
            <person name="Barry K.W."/>
            <person name="Grigoriev I.V."/>
            <person name="Nagy L.G."/>
            <person name="Hibbett D."/>
            <person name="Henrissat B."/>
            <person name="Matheny P.B."/>
            <person name="Labbe J."/>
            <person name="Martin F.M."/>
        </authorList>
    </citation>
    <scope>NUCLEOTIDE SEQUENCE</scope>
    <source>
        <strain evidence="1">BPL690</strain>
    </source>
</reference>
<evidence type="ECO:0000313" key="2">
    <source>
        <dbReference type="Proteomes" id="UP001203297"/>
    </source>
</evidence>
<dbReference type="EMBL" id="WTXG01000034">
    <property type="protein sequence ID" value="KAI0297809.1"/>
    <property type="molecule type" value="Genomic_DNA"/>
</dbReference>
<dbReference type="AlphaFoldDB" id="A0AAD4M0Y1"/>
<comment type="caution">
    <text evidence="1">The sequence shown here is derived from an EMBL/GenBank/DDBJ whole genome shotgun (WGS) entry which is preliminary data.</text>
</comment>
<accession>A0AAD4M0Y1</accession>